<accession>A0ACD1GX10</accession>
<gene>
    <name evidence="1" type="ORF">BO66DRAFT_395119</name>
</gene>
<evidence type="ECO:0000313" key="1">
    <source>
        <dbReference type="EMBL" id="RAH65862.1"/>
    </source>
</evidence>
<dbReference type="EMBL" id="KZ824989">
    <property type="protein sequence ID" value="RAH65862.1"/>
    <property type="molecule type" value="Genomic_DNA"/>
</dbReference>
<protein>
    <submittedName>
        <fullName evidence="1">Imidazole glycerol phosphate synthase HisHF</fullName>
    </submittedName>
</protein>
<proteinExistence type="predicted"/>
<keyword evidence="2" id="KW-1185">Reference proteome</keyword>
<evidence type="ECO:0000313" key="2">
    <source>
        <dbReference type="Proteomes" id="UP000249661"/>
    </source>
</evidence>
<dbReference type="Proteomes" id="UP000249661">
    <property type="component" value="Unassembled WGS sequence"/>
</dbReference>
<reference evidence="1" key="1">
    <citation type="submission" date="2018-02" db="EMBL/GenBank/DDBJ databases">
        <title>The genomes of Aspergillus section Nigri reveals drivers in fungal speciation.</title>
        <authorList>
            <consortium name="DOE Joint Genome Institute"/>
            <person name="Vesth T.C."/>
            <person name="Nybo J."/>
            <person name="Theobald S."/>
            <person name="Brandl J."/>
            <person name="Frisvad J.C."/>
            <person name="Nielsen K.F."/>
            <person name="Lyhne E.K."/>
            <person name="Kogle M.E."/>
            <person name="Kuo A."/>
            <person name="Riley R."/>
            <person name="Clum A."/>
            <person name="Nolan M."/>
            <person name="Lipzen A."/>
            <person name="Salamov A."/>
            <person name="Henrissat B."/>
            <person name="Wiebenga A."/>
            <person name="De vries R.P."/>
            <person name="Grigoriev I.V."/>
            <person name="Mortensen U.H."/>
            <person name="Andersen M.R."/>
            <person name="Baker S.E."/>
        </authorList>
    </citation>
    <scope>NUCLEOTIDE SEQUENCE</scope>
    <source>
        <strain evidence="1">CBS 121060</strain>
    </source>
</reference>
<name>A0ACD1GX10_9EURO</name>
<sequence length="550" mass="59874">MPTVHLLDYVAGNVRSLVNAINKVGYEVEWVKSPKDLENVEKLILPGVGHFGHCLSQLSEGGYLEPIRRHIDSGKPFMGICVGLQALFIGSEENSEVPGLGVIPARMQKFNADTKSVPHIGWNSALNTSTANQSFYGLSPSSKYYYVHSYAALYTPGLLEKEGWSVATATYGDEEFVGAIARDNIFATQFHPEKSGQAGLRTIRAFLDGDRLQTFSLEPSLSSAKKDGLTRRVIACLDVRANDAGDLVVTKGDQYDVREKEGVSTGGQVRNLGKPVDMAKRYYEQGADEVTFLNITSFRNCPVADTPMLEILRRTSETVFVPLTIGGGIRDTVDTDGTQISALDVATMYFQSGADKVSIGSDAVFAAEEYHQAGGKLNGRTAIESISKAYGNQAVVVSVDPKRVYVSQPEDTTHHTIRTKYPNGSGQSFCWYQCTVKGGREARDLDVRQLAQAVEAMGAGEILLNCIDKDGSNSGFDLELINDVKSAIKIPVIASSGAGNPEHFVEVFQDTTTDAALGAGMFHRGEYTVSDVKNYLDKRGFLVRKFEANR</sequence>
<organism evidence="1 2">
    <name type="scientific">Aspergillus aculeatinus CBS 121060</name>
    <dbReference type="NCBI Taxonomy" id="1448322"/>
    <lineage>
        <taxon>Eukaryota</taxon>
        <taxon>Fungi</taxon>
        <taxon>Dikarya</taxon>
        <taxon>Ascomycota</taxon>
        <taxon>Pezizomycotina</taxon>
        <taxon>Eurotiomycetes</taxon>
        <taxon>Eurotiomycetidae</taxon>
        <taxon>Eurotiales</taxon>
        <taxon>Aspergillaceae</taxon>
        <taxon>Aspergillus</taxon>
        <taxon>Aspergillus subgen. Circumdati</taxon>
    </lineage>
</organism>